<gene>
    <name evidence="1" type="ORF">FY536_03710</name>
</gene>
<dbReference type="Pfam" id="PF00561">
    <property type="entry name" value="Abhydrolase_1"/>
    <property type="match status" value="1"/>
</dbReference>
<dbReference type="PRINTS" id="PR00111">
    <property type="entry name" value="ABHYDROLASE"/>
</dbReference>
<proteinExistence type="predicted"/>
<dbReference type="InterPro" id="IPR000073">
    <property type="entry name" value="AB_hydrolase_1"/>
</dbReference>
<dbReference type="EMBL" id="CP043431">
    <property type="protein sequence ID" value="QNT64441.1"/>
    <property type="molecule type" value="Genomic_DNA"/>
</dbReference>
<reference evidence="1 2" key="1">
    <citation type="submission" date="2019-08" db="EMBL/GenBank/DDBJ databases">
        <authorList>
            <person name="Chang H.C."/>
            <person name="Mun S.Y."/>
        </authorList>
    </citation>
    <scope>NUCLEOTIDE SEQUENCE [LARGE SCALE GENOMIC DNA]</scope>
    <source>
        <strain evidence="1 2">SK</strain>
    </source>
</reference>
<dbReference type="Proteomes" id="UP000516446">
    <property type="component" value="Chromosome"/>
</dbReference>
<keyword evidence="1" id="KW-0378">Hydrolase</keyword>
<dbReference type="PANTHER" id="PTHR43433">
    <property type="entry name" value="HYDROLASE, ALPHA/BETA FOLD FAMILY PROTEIN"/>
    <property type="match status" value="1"/>
</dbReference>
<dbReference type="RefSeq" id="WP_104914582.1">
    <property type="nucleotide sequence ID" value="NZ_CP026847.1"/>
</dbReference>
<dbReference type="GO" id="GO:0016787">
    <property type="term" value="F:hydrolase activity"/>
    <property type="evidence" value="ECO:0007669"/>
    <property type="project" value="UniProtKB-KW"/>
</dbReference>
<accession>A0A7H1MLV5</accession>
<dbReference type="InterPro" id="IPR050471">
    <property type="entry name" value="AB_hydrolase"/>
</dbReference>
<dbReference type="PANTHER" id="PTHR43433:SF5">
    <property type="entry name" value="AB HYDROLASE-1 DOMAIN-CONTAINING PROTEIN"/>
    <property type="match status" value="1"/>
</dbReference>
<dbReference type="SUPFAM" id="SSF53474">
    <property type="entry name" value="alpha/beta-Hydrolases"/>
    <property type="match status" value="1"/>
</dbReference>
<dbReference type="AlphaFoldDB" id="A0A7H1MLV5"/>
<name>A0A7H1MLV5_9LACO</name>
<dbReference type="Gene3D" id="3.40.50.1820">
    <property type="entry name" value="alpha/beta hydrolase"/>
    <property type="match status" value="1"/>
</dbReference>
<organism evidence="1 2">
    <name type="scientific">Weissella koreensis</name>
    <dbReference type="NCBI Taxonomy" id="165096"/>
    <lineage>
        <taxon>Bacteria</taxon>
        <taxon>Bacillati</taxon>
        <taxon>Bacillota</taxon>
        <taxon>Bacilli</taxon>
        <taxon>Lactobacillales</taxon>
        <taxon>Lactobacillaceae</taxon>
        <taxon>Weissella</taxon>
    </lineage>
</organism>
<dbReference type="InterPro" id="IPR029058">
    <property type="entry name" value="AB_hydrolase_fold"/>
</dbReference>
<evidence type="ECO:0000313" key="1">
    <source>
        <dbReference type="EMBL" id="QNT64441.1"/>
    </source>
</evidence>
<evidence type="ECO:0000313" key="2">
    <source>
        <dbReference type="Proteomes" id="UP000516446"/>
    </source>
</evidence>
<protein>
    <submittedName>
        <fullName evidence="1">Alpha/beta hydrolase</fullName>
    </submittedName>
</protein>
<keyword evidence="2" id="KW-1185">Reference proteome</keyword>
<sequence>MENYLESPNRFVVARGSHKFAYREMGNKTGRPLLLLNHLSATLDNWDPALIDELSQNRWIIVFDNSGIGLSNGTVPTKIEEMADEVAYFIEVLNLQEVDLLGLSMGGFIAQDFTLKYPKMVHQLILVGTGPKGDHKIGDVGKVTNQFLLKTIFTRQDVKERLFFTTSTEGKTKAREFIGRLKQRVVVKDQKIALTAYLRQLKAIKKFANDQNDDLTKINAETLVVNGDTDAMVPTQGSYAIAQQIPNSQLKIYADAGHTSLFQYPMDFSKVVNEFLK</sequence>